<proteinExistence type="inferred from homology"/>
<keyword evidence="4" id="KW-0479">Metal-binding</keyword>
<dbReference type="Pfam" id="PF00365">
    <property type="entry name" value="PFK"/>
    <property type="match status" value="1"/>
</dbReference>
<dbReference type="InterPro" id="IPR050929">
    <property type="entry name" value="PFKA"/>
</dbReference>
<dbReference type="PRINTS" id="PR00476">
    <property type="entry name" value="PHFRCTKINASE"/>
</dbReference>
<dbReference type="InterPro" id="IPR012004">
    <property type="entry name" value="PyroP-dep_PFK_TP0108"/>
</dbReference>
<dbReference type="GO" id="GO:0046872">
    <property type="term" value="F:metal ion binding"/>
    <property type="evidence" value="ECO:0007669"/>
    <property type="project" value="UniProtKB-KW"/>
</dbReference>
<reference evidence="14" key="1">
    <citation type="submission" date="2021-01" db="EMBL/GenBank/DDBJ databases">
        <title>Modified the classification status of verrucomicrobia.</title>
        <authorList>
            <person name="Feng X."/>
        </authorList>
    </citation>
    <scope>NUCLEOTIDE SEQUENCE</scope>
    <source>
        <strain evidence="14">KCTC 22201</strain>
    </source>
</reference>
<evidence type="ECO:0000256" key="2">
    <source>
        <dbReference type="ARBA" id="ARBA00003138"/>
    </source>
</evidence>
<dbReference type="AlphaFoldDB" id="A0A934RDK1"/>
<evidence type="ECO:0000256" key="11">
    <source>
        <dbReference type="ARBA" id="ARBA00048070"/>
    </source>
</evidence>
<dbReference type="PANTHER" id="PTHR45770">
    <property type="entry name" value="ATP-DEPENDENT 6-PHOSPHOFRUCTOKINASE 1"/>
    <property type="match status" value="1"/>
</dbReference>
<protein>
    <submittedName>
        <fullName evidence="14">ATP-dependent 6-phosphofructokinase</fullName>
    </submittedName>
</protein>
<dbReference type="Proteomes" id="UP000658278">
    <property type="component" value="Unassembled WGS sequence"/>
</dbReference>
<keyword evidence="5" id="KW-0547">Nucleotide-binding</keyword>
<dbReference type="InterPro" id="IPR000023">
    <property type="entry name" value="Phosphofructokinase_dom"/>
</dbReference>
<keyword evidence="15" id="KW-1185">Reference proteome</keyword>
<comment type="similarity">
    <text evidence="10">Belongs to the phosphofructokinase type A (PFKA) family.</text>
</comment>
<evidence type="ECO:0000313" key="14">
    <source>
        <dbReference type="EMBL" id="MBK1827713.1"/>
    </source>
</evidence>
<evidence type="ECO:0000256" key="8">
    <source>
        <dbReference type="ARBA" id="ARBA00022842"/>
    </source>
</evidence>
<comment type="function">
    <text evidence="2">Catalyzes the phosphorylation of D-fructose 6-phosphate, the first committing step of glycolysis. Uses inorganic phosphate (PPi) as phosphoryl donor instead of ATP like common ATP-dependent phosphofructokinases (ATP-PFKs), which renders the reaction reversible, and can thus function both in glycolysis and gluconeogenesis. Consistently, PPi-PFK can replace the enzymes of both the forward (ATP-PFK) and reverse (fructose-bisphosphatase (FBPase)) reactions.</text>
</comment>
<evidence type="ECO:0000259" key="13">
    <source>
        <dbReference type="Pfam" id="PF00365"/>
    </source>
</evidence>
<keyword evidence="6" id="KW-0418">Kinase</keyword>
<comment type="cofactor">
    <cofactor evidence="1">
        <name>Mg(2+)</name>
        <dbReference type="ChEBI" id="CHEBI:18420"/>
    </cofactor>
</comment>
<keyword evidence="3" id="KW-0808">Transferase</keyword>
<dbReference type="SUPFAM" id="SSF53784">
    <property type="entry name" value="Phosphofructokinase"/>
    <property type="match status" value="1"/>
</dbReference>
<dbReference type="RefSeq" id="WP_200279611.1">
    <property type="nucleotide sequence ID" value="NZ_JAENII010000008.1"/>
</dbReference>
<feature type="domain" description="Phosphofructokinase" evidence="13">
    <location>
        <begin position="77"/>
        <end position="383"/>
    </location>
</feature>
<evidence type="ECO:0000256" key="5">
    <source>
        <dbReference type="ARBA" id="ARBA00022741"/>
    </source>
</evidence>
<evidence type="ECO:0000256" key="10">
    <source>
        <dbReference type="ARBA" id="ARBA00038478"/>
    </source>
</evidence>
<accession>A0A934RDK1</accession>
<comment type="catalytic activity">
    <reaction evidence="12">
        <text>beta-D-fructose 6-phosphate + diphosphate = beta-D-fructose 1,6-bisphosphate + phosphate + H(+)</text>
        <dbReference type="Rhea" id="RHEA:13613"/>
        <dbReference type="ChEBI" id="CHEBI:15378"/>
        <dbReference type="ChEBI" id="CHEBI:32966"/>
        <dbReference type="ChEBI" id="CHEBI:33019"/>
        <dbReference type="ChEBI" id="CHEBI:43474"/>
        <dbReference type="ChEBI" id="CHEBI:57634"/>
        <dbReference type="EC" id="2.7.1.90"/>
    </reaction>
</comment>
<comment type="catalytic activity">
    <reaction evidence="11">
        <text>beta-D-fructose 6-phosphate + ATP = beta-D-fructose 1,6-bisphosphate + ADP + H(+)</text>
        <dbReference type="Rhea" id="RHEA:16109"/>
        <dbReference type="ChEBI" id="CHEBI:15378"/>
        <dbReference type="ChEBI" id="CHEBI:30616"/>
        <dbReference type="ChEBI" id="CHEBI:32966"/>
        <dbReference type="ChEBI" id="CHEBI:57634"/>
        <dbReference type="ChEBI" id="CHEBI:456216"/>
        <dbReference type="EC" id="2.7.1.11"/>
    </reaction>
</comment>
<evidence type="ECO:0000256" key="7">
    <source>
        <dbReference type="ARBA" id="ARBA00022840"/>
    </source>
</evidence>
<dbReference type="FunFam" id="3.40.50.450:FF:000002">
    <property type="entry name" value="ATP-dependent 6-phosphofructokinase"/>
    <property type="match status" value="1"/>
</dbReference>
<dbReference type="GO" id="GO:0005524">
    <property type="term" value="F:ATP binding"/>
    <property type="evidence" value="ECO:0007669"/>
    <property type="project" value="UniProtKB-KW"/>
</dbReference>
<keyword evidence="8" id="KW-0460">Magnesium</keyword>
<gene>
    <name evidence="14" type="ORF">JIN81_11840</name>
</gene>
<keyword evidence="7" id="KW-0067">ATP-binding</keyword>
<sequence length="434" mass="47289">MIEQKDLLVSGLGDPVHPSPLCFESAKRHGGRHFVSESERVRLDITEGGGRAVQTPLTLEEAGPRERLFFDPRATTAAIVTCGGLSPGLNNVIRSVFYELSENYGVPKVLGIRNGYRGLNPAVGKRPILLNRELVEPIDKLGGTALGSSRGPQDPRVMADFIEAQAIDILFCLGGDGTQRGAHDLHKELQRREAKVAIVGIPKTIDNDISFVHQSFGFATALDKAHEVIQAAHVEARDAVNGIGLVKLMGRHAGFIAAGASVVSQEVNFTLVPEIPFPLEGKGGFLESLEDRVRRRGHAVVVVAEGAGQHLFEGKAGERDASGNLQHEDIGTYLRDRIKAHFAEREFEMTLKYLDPSYFIRSVPANGFDRFVCDQMGRHAVHAGMAGKTGVMIGMEHGHYINVPIPAVVSRTKTLDVGGDLWRGVLQVTRQPRW</sequence>
<dbReference type="PIRSF" id="PIRSF000534">
    <property type="entry name" value="PPi_PFK_TP0108"/>
    <property type="match status" value="1"/>
</dbReference>
<dbReference type="GO" id="GO:0006002">
    <property type="term" value="P:fructose 6-phosphate metabolic process"/>
    <property type="evidence" value="ECO:0007669"/>
    <property type="project" value="InterPro"/>
</dbReference>
<evidence type="ECO:0000256" key="1">
    <source>
        <dbReference type="ARBA" id="ARBA00001946"/>
    </source>
</evidence>
<evidence type="ECO:0000256" key="6">
    <source>
        <dbReference type="ARBA" id="ARBA00022777"/>
    </source>
</evidence>
<evidence type="ECO:0000256" key="12">
    <source>
        <dbReference type="ARBA" id="ARBA00048072"/>
    </source>
</evidence>
<comment type="caution">
    <text evidence="14">The sequence shown here is derived from an EMBL/GenBank/DDBJ whole genome shotgun (WGS) entry which is preliminary data.</text>
</comment>
<dbReference type="GO" id="GO:0005737">
    <property type="term" value="C:cytoplasm"/>
    <property type="evidence" value="ECO:0007669"/>
    <property type="project" value="UniProtKB-ARBA"/>
</dbReference>
<dbReference type="GO" id="GO:0003872">
    <property type="term" value="F:6-phosphofructokinase activity"/>
    <property type="evidence" value="ECO:0007669"/>
    <property type="project" value="UniProtKB-EC"/>
</dbReference>
<dbReference type="EMBL" id="JAENII010000008">
    <property type="protein sequence ID" value="MBK1827713.1"/>
    <property type="molecule type" value="Genomic_DNA"/>
</dbReference>
<dbReference type="InterPro" id="IPR022953">
    <property type="entry name" value="ATP_PFK"/>
</dbReference>
<dbReference type="GO" id="GO:0047334">
    <property type="term" value="F:diphosphate-fructose-6-phosphate 1-phosphotransferase activity"/>
    <property type="evidence" value="ECO:0007669"/>
    <property type="project" value="UniProtKB-EC"/>
</dbReference>
<name>A0A934RDK1_9BACT</name>
<dbReference type="InterPro" id="IPR035966">
    <property type="entry name" value="PKF_sf"/>
</dbReference>
<evidence type="ECO:0000256" key="3">
    <source>
        <dbReference type="ARBA" id="ARBA00022679"/>
    </source>
</evidence>
<keyword evidence="9" id="KW-0324">Glycolysis</keyword>
<dbReference type="NCBIfam" id="NF005301">
    <property type="entry name" value="PRK06830.1"/>
    <property type="match status" value="1"/>
</dbReference>
<organism evidence="14 15">
    <name type="scientific">Haloferula rosea</name>
    <dbReference type="NCBI Taxonomy" id="490093"/>
    <lineage>
        <taxon>Bacteria</taxon>
        <taxon>Pseudomonadati</taxon>
        <taxon>Verrucomicrobiota</taxon>
        <taxon>Verrucomicrobiia</taxon>
        <taxon>Verrucomicrobiales</taxon>
        <taxon>Verrucomicrobiaceae</taxon>
        <taxon>Haloferula</taxon>
    </lineage>
</organism>
<evidence type="ECO:0000256" key="4">
    <source>
        <dbReference type="ARBA" id="ARBA00022723"/>
    </source>
</evidence>
<evidence type="ECO:0000313" key="15">
    <source>
        <dbReference type="Proteomes" id="UP000658278"/>
    </source>
</evidence>
<evidence type="ECO:0000256" key="9">
    <source>
        <dbReference type="ARBA" id="ARBA00023152"/>
    </source>
</evidence>
<dbReference type="Gene3D" id="3.40.50.450">
    <property type="match status" value="1"/>
</dbReference>